<dbReference type="AlphaFoldDB" id="A0A3N1GDP0"/>
<evidence type="ECO:0000256" key="1">
    <source>
        <dbReference type="SAM" id="MobiDB-lite"/>
    </source>
</evidence>
<accession>A0A3N1GDP0</accession>
<dbReference type="EMBL" id="RJKL01000001">
    <property type="protein sequence ID" value="ROP28306.1"/>
    <property type="molecule type" value="Genomic_DNA"/>
</dbReference>
<organism evidence="2 3">
    <name type="scientific">Couchioplanes caeruleus</name>
    <dbReference type="NCBI Taxonomy" id="56438"/>
    <lineage>
        <taxon>Bacteria</taxon>
        <taxon>Bacillati</taxon>
        <taxon>Actinomycetota</taxon>
        <taxon>Actinomycetes</taxon>
        <taxon>Micromonosporales</taxon>
        <taxon>Micromonosporaceae</taxon>
        <taxon>Couchioplanes</taxon>
    </lineage>
</organism>
<protein>
    <submittedName>
        <fullName evidence="2">Uncharacterized protein</fullName>
    </submittedName>
</protein>
<evidence type="ECO:0000313" key="2">
    <source>
        <dbReference type="EMBL" id="ROP28306.1"/>
    </source>
</evidence>
<sequence>MNVNEVLVRVAQLQAQAVPNYGSSTSGTQFAAVLNQLQSGGEQYRTTAAGSDLAGLLGGTALAPTLLPAGLRAAIDAGPAMMAASDSTAQEPAAADAPAVSSAPSGGCRCETPH</sequence>
<comment type="caution">
    <text evidence="2">The sequence shown here is derived from an EMBL/GenBank/DDBJ whole genome shotgun (WGS) entry which is preliminary data.</text>
</comment>
<proteinExistence type="predicted"/>
<reference evidence="2 3" key="1">
    <citation type="submission" date="2018-11" db="EMBL/GenBank/DDBJ databases">
        <title>Sequencing the genomes of 1000 actinobacteria strains.</title>
        <authorList>
            <person name="Klenk H.-P."/>
        </authorList>
    </citation>
    <scope>NUCLEOTIDE SEQUENCE [LARGE SCALE GENOMIC DNA]</scope>
    <source>
        <strain evidence="2 3">DSM 43634</strain>
    </source>
</reference>
<name>A0A3N1GDP0_9ACTN</name>
<evidence type="ECO:0000313" key="3">
    <source>
        <dbReference type="Proteomes" id="UP000271683"/>
    </source>
</evidence>
<dbReference type="Proteomes" id="UP000271683">
    <property type="component" value="Unassembled WGS sequence"/>
</dbReference>
<feature type="compositionally biased region" description="Low complexity" evidence="1">
    <location>
        <begin position="92"/>
        <end position="105"/>
    </location>
</feature>
<gene>
    <name evidence="2" type="ORF">EDD30_1052</name>
</gene>
<feature type="region of interest" description="Disordered" evidence="1">
    <location>
        <begin position="83"/>
        <end position="114"/>
    </location>
</feature>
<dbReference type="RefSeq" id="WP_143162647.1">
    <property type="nucleotide sequence ID" value="NZ_RJKL01000001.1"/>
</dbReference>